<dbReference type="InterPro" id="IPR014729">
    <property type="entry name" value="Rossmann-like_a/b/a_fold"/>
</dbReference>
<dbReference type="InterPro" id="IPR036695">
    <property type="entry name" value="Arg-tRNA-synth_N_sf"/>
</dbReference>
<evidence type="ECO:0000259" key="11">
    <source>
        <dbReference type="SMART" id="SM00836"/>
    </source>
</evidence>
<evidence type="ECO:0000256" key="1">
    <source>
        <dbReference type="ARBA" id="ARBA00005594"/>
    </source>
</evidence>
<dbReference type="PRINTS" id="PR01038">
    <property type="entry name" value="TRNASYNTHARG"/>
</dbReference>
<dbReference type="Gene3D" id="1.10.730.10">
    <property type="entry name" value="Isoleucyl-tRNA Synthetase, Domain 1"/>
    <property type="match status" value="1"/>
</dbReference>
<dbReference type="Proteomes" id="UP000308181">
    <property type="component" value="Unassembled WGS sequence"/>
</dbReference>
<dbReference type="Pfam" id="PF03485">
    <property type="entry name" value="Arg_tRNA_synt_N"/>
    <property type="match status" value="1"/>
</dbReference>
<evidence type="ECO:0000313" key="13">
    <source>
        <dbReference type="EMBL" id="TKB97793.1"/>
    </source>
</evidence>
<comment type="similarity">
    <text evidence="1 9 10">Belongs to the class-I aminoacyl-tRNA synthetase family.</text>
</comment>
<dbReference type="SMART" id="SM01016">
    <property type="entry name" value="Arg_tRNA_synt_N"/>
    <property type="match status" value="1"/>
</dbReference>
<gene>
    <name evidence="9" type="primary">argS</name>
    <name evidence="13" type="ORF">FA046_10565</name>
</gene>
<evidence type="ECO:0000256" key="4">
    <source>
        <dbReference type="ARBA" id="ARBA00022741"/>
    </source>
</evidence>
<dbReference type="GO" id="GO:0006420">
    <property type="term" value="P:arginyl-tRNA aminoacylation"/>
    <property type="evidence" value="ECO:0007669"/>
    <property type="project" value="UniProtKB-UniRule"/>
</dbReference>
<keyword evidence="6 9" id="KW-0648">Protein biosynthesis</keyword>
<keyword evidence="4 9" id="KW-0547">Nucleotide-binding</keyword>
<proteinExistence type="inferred from homology"/>
<dbReference type="GO" id="GO:0005524">
    <property type="term" value="F:ATP binding"/>
    <property type="evidence" value="ECO:0007669"/>
    <property type="project" value="UniProtKB-UniRule"/>
</dbReference>
<evidence type="ECO:0000256" key="7">
    <source>
        <dbReference type="ARBA" id="ARBA00023146"/>
    </source>
</evidence>
<dbReference type="SUPFAM" id="SSF52374">
    <property type="entry name" value="Nucleotidylyl transferase"/>
    <property type="match status" value="1"/>
</dbReference>
<evidence type="ECO:0000256" key="8">
    <source>
        <dbReference type="ARBA" id="ARBA00049339"/>
    </source>
</evidence>
<sequence>MNFLHQAISQAFDTIFNVQIPENQVNLEQTKKEFDGHVTFVVFPFIRHTKKSPEETANILGQYLKENCTQVADFNVIKGFLNIVLNDEYWLNTFEQQILKEDFGFLKPNGEKVMVEYSSPNTNKPLHLGHVRNNLLGYAVAEILKAAGYEVIKANLVNDRGIHICKSMLAWQKFGNGEKPETAHLKGDHLVGKYYVIFDQEYKKEIEALKADGKTEDEAKKQAPLILEAQEMLQKWEAGDDEVKTLWKTMNSWVYAGFDETYKKLGVNFDKFYYESNTYLLGKDIVEEGLAKGVFFKKVDDSVWIDLTADGLDEKLVRRADGTSVYITQDLGTAQLKYDDFKMQQSIYVVGNEQDYHFKVLFLILAKLGKSWAKGLYHLSYGMVDLPSGKMKSREGTVVDADDLIQEMQDTAKEKTEALGKVDHFEDAEKENLYRMIGMGALKYFLLKVEPKKRLLFDPKESIDFQGNTGPFIQYTHARIKSVLTKANYQELKVTYPSHLAETELDLIQILSKYPEVLASAAKEHNPAAIANYTYDLAKSYNKFYQTESILKVEEENIKQFRLQLSCHTAATLNKGMSLLGIEMPERM</sequence>
<dbReference type="PANTHER" id="PTHR11956">
    <property type="entry name" value="ARGINYL-TRNA SYNTHETASE"/>
    <property type="match status" value="1"/>
</dbReference>
<evidence type="ECO:0000256" key="6">
    <source>
        <dbReference type="ARBA" id="ARBA00022917"/>
    </source>
</evidence>
<dbReference type="Gene3D" id="3.30.1360.70">
    <property type="entry name" value="Arginyl tRNA synthetase N-terminal domain"/>
    <property type="match status" value="1"/>
</dbReference>
<dbReference type="OrthoDB" id="9805987at2"/>
<dbReference type="SUPFAM" id="SSF47323">
    <property type="entry name" value="Anticodon-binding domain of a subclass of class I aminoacyl-tRNA synthetases"/>
    <property type="match status" value="1"/>
</dbReference>
<dbReference type="EMBL" id="SWBP01000003">
    <property type="protein sequence ID" value="TKB97793.1"/>
    <property type="molecule type" value="Genomic_DNA"/>
</dbReference>
<reference evidence="13 14" key="1">
    <citation type="submission" date="2019-04" db="EMBL/GenBank/DDBJ databases">
        <title>Pedobacter sp. AR-3-17 sp. nov., isolated from Arctic soil.</title>
        <authorList>
            <person name="Dahal R.H."/>
            <person name="Kim D.-U."/>
        </authorList>
    </citation>
    <scope>NUCLEOTIDE SEQUENCE [LARGE SCALE GENOMIC DNA]</scope>
    <source>
        <strain evidence="13 14">AR-3-17</strain>
    </source>
</reference>
<dbReference type="InterPro" id="IPR009080">
    <property type="entry name" value="tRNAsynth_Ia_anticodon-bd"/>
</dbReference>
<dbReference type="Gene3D" id="3.40.50.620">
    <property type="entry name" value="HUPs"/>
    <property type="match status" value="1"/>
</dbReference>
<dbReference type="EC" id="6.1.1.19" evidence="9"/>
<dbReference type="InterPro" id="IPR005148">
    <property type="entry name" value="Arg-tRNA-synth_N"/>
</dbReference>
<feature type="domain" description="Arginyl tRNA synthetase N-terminal" evidence="12">
    <location>
        <begin position="2"/>
        <end position="85"/>
    </location>
</feature>
<comment type="subunit">
    <text evidence="9">Monomer.</text>
</comment>
<feature type="domain" description="DALR anticodon binding" evidence="11">
    <location>
        <begin position="473"/>
        <end position="588"/>
    </location>
</feature>
<dbReference type="SMART" id="SM00836">
    <property type="entry name" value="DALR_1"/>
    <property type="match status" value="1"/>
</dbReference>
<dbReference type="InterPro" id="IPR001278">
    <property type="entry name" value="Arg-tRNA-ligase"/>
</dbReference>
<feature type="short sequence motif" description="'HIGH' region" evidence="9">
    <location>
        <begin position="120"/>
        <end position="130"/>
    </location>
</feature>
<evidence type="ECO:0000256" key="2">
    <source>
        <dbReference type="ARBA" id="ARBA00022490"/>
    </source>
</evidence>
<organism evidence="13 14">
    <name type="scientific">Pedobacter cryophilus</name>
    <dbReference type="NCBI Taxonomy" id="2571271"/>
    <lineage>
        <taxon>Bacteria</taxon>
        <taxon>Pseudomonadati</taxon>
        <taxon>Bacteroidota</taxon>
        <taxon>Sphingobacteriia</taxon>
        <taxon>Sphingobacteriales</taxon>
        <taxon>Sphingobacteriaceae</taxon>
        <taxon>Pedobacter</taxon>
    </lineage>
</organism>
<accession>A0A4U1C1L8</accession>
<keyword evidence="14" id="KW-1185">Reference proteome</keyword>
<dbReference type="InterPro" id="IPR001412">
    <property type="entry name" value="aa-tRNA-synth_I_CS"/>
</dbReference>
<evidence type="ECO:0000259" key="12">
    <source>
        <dbReference type="SMART" id="SM01016"/>
    </source>
</evidence>
<dbReference type="Pfam" id="PF00750">
    <property type="entry name" value="tRNA-synt_1d"/>
    <property type="match status" value="1"/>
</dbReference>
<dbReference type="RefSeq" id="WP_136826368.1">
    <property type="nucleotide sequence ID" value="NZ_SWBP01000003.1"/>
</dbReference>
<dbReference type="AlphaFoldDB" id="A0A4U1C1L8"/>
<dbReference type="GO" id="GO:0005737">
    <property type="term" value="C:cytoplasm"/>
    <property type="evidence" value="ECO:0007669"/>
    <property type="project" value="UniProtKB-SubCell"/>
</dbReference>
<dbReference type="SUPFAM" id="SSF55190">
    <property type="entry name" value="Arginyl-tRNA synthetase (ArgRS), N-terminal 'additional' domain"/>
    <property type="match status" value="1"/>
</dbReference>
<keyword evidence="5 9" id="KW-0067">ATP-binding</keyword>
<keyword evidence="7 9" id="KW-0030">Aminoacyl-tRNA synthetase</keyword>
<name>A0A4U1C1L8_9SPHI</name>
<evidence type="ECO:0000256" key="9">
    <source>
        <dbReference type="HAMAP-Rule" id="MF_00123"/>
    </source>
</evidence>
<evidence type="ECO:0000256" key="10">
    <source>
        <dbReference type="RuleBase" id="RU363038"/>
    </source>
</evidence>
<dbReference type="Pfam" id="PF05746">
    <property type="entry name" value="DALR_1"/>
    <property type="match status" value="1"/>
</dbReference>
<keyword evidence="3 9" id="KW-0436">Ligase</keyword>
<keyword evidence="2 9" id="KW-0963">Cytoplasm</keyword>
<dbReference type="HAMAP" id="MF_00123">
    <property type="entry name" value="Arg_tRNA_synth"/>
    <property type="match status" value="1"/>
</dbReference>
<dbReference type="PANTHER" id="PTHR11956:SF5">
    <property type="entry name" value="ARGININE--TRNA LIGASE, CYTOPLASMIC"/>
    <property type="match status" value="1"/>
</dbReference>
<dbReference type="PROSITE" id="PS00178">
    <property type="entry name" value="AA_TRNA_LIGASE_I"/>
    <property type="match status" value="1"/>
</dbReference>
<dbReference type="GO" id="GO:0004814">
    <property type="term" value="F:arginine-tRNA ligase activity"/>
    <property type="evidence" value="ECO:0007669"/>
    <property type="project" value="UniProtKB-UniRule"/>
</dbReference>
<evidence type="ECO:0000256" key="3">
    <source>
        <dbReference type="ARBA" id="ARBA00022598"/>
    </source>
</evidence>
<evidence type="ECO:0000256" key="5">
    <source>
        <dbReference type="ARBA" id="ARBA00022840"/>
    </source>
</evidence>
<comment type="catalytic activity">
    <reaction evidence="8 9">
        <text>tRNA(Arg) + L-arginine + ATP = L-arginyl-tRNA(Arg) + AMP + diphosphate</text>
        <dbReference type="Rhea" id="RHEA:20301"/>
        <dbReference type="Rhea" id="RHEA-COMP:9658"/>
        <dbReference type="Rhea" id="RHEA-COMP:9673"/>
        <dbReference type="ChEBI" id="CHEBI:30616"/>
        <dbReference type="ChEBI" id="CHEBI:32682"/>
        <dbReference type="ChEBI" id="CHEBI:33019"/>
        <dbReference type="ChEBI" id="CHEBI:78442"/>
        <dbReference type="ChEBI" id="CHEBI:78513"/>
        <dbReference type="ChEBI" id="CHEBI:456215"/>
        <dbReference type="EC" id="6.1.1.19"/>
    </reaction>
</comment>
<protein>
    <recommendedName>
        <fullName evidence="9">Arginine--tRNA ligase</fullName>
        <ecNumber evidence="9">6.1.1.19</ecNumber>
    </recommendedName>
    <alternativeName>
        <fullName evidence="9">Arginyl-tRNA synthetase</fullName>
        <shortName evidence="9">ArgRS</shortName>
    </alternativeName>
</protein>
<dbReference type="InterPro" id="IPR008909">
    <property type="entry name" value="DALR_anticod-bd"/>
</dbReference>
<dbReference type="NCBIfam" id="TIGR00456">
    <property type="entry name" value="argS"/>
    <property type="match status" value="1"/>
</dbReference>
<dbReference type="InterPro" id="IPR035684">
    <property type="entry name" value="ArgRS_core"/>
</dbReference>
<evidence type="ECO:0000313" key="14">
    <source>
        <dbReference type="Proteomes" id="UP000308181"/>
    </source>
</evidence>
<dbReference type="FunFam" id="3.40.50.620:FF:000125">
    <property type="entry name" value="Arginine--tRNA ligase"/>
    <property type="match status" value="1"/>
</dbReference>
<dbReference type="FunFam" id="1.10.730.10:FF:000006">
    <property type="entry name" value="Arginyl-tRNA synthetase 2, mitochondrial"/>
    <property type="match status" value="1"/>
</dbReference>
<comment type="subcellular location">
    <subcellularLocation>
        <location evidence="9">Cytoplasm</location>
    </subcellularLocation>
</comment>
<comment type="caution">
    <text evidence="13">The sequence shown here is derived from an EMBL/GenBank/DDBJ whole genome shotgun (WGS) entry which is preliminary data.</text>
</comment>